<evidence type="ECO:0000256" key="14">
    <source>
        <dbReference type="ARBA" id="ARBA00032361"/>
    </source>
</evidence>
<evidence type="ECO:0000256" key="10">
    <source>
        <dbReference type="ARBA" id="ARBA00023098"/>
    </source>
</evidence>
<keyword evidence="9 16" id="KW-1133">Transmembrane helix</keyword>
<keyword evidence="8 16" id="KW-0812">Transmembrane</keyword>
<comment type="subcellular location">
    <subcellularLocation>
        <location evidence="2">Endomembrane system</location>
        <topology evidence="2">Multi-pass membrane protein</topology>
    </subcellularLocation>
</comment>
<dbReference type="GO" id="GO:0008654">
    <property type="term" value="P:phospholipid biosynthetic process"/>
    <property type="evidence" value="ECO:0007669"/>
    <property type="project" value="UniProtKB-KW"/>
</dbReference>
<evidence type="ECO:0000256" key="12">
    <source>
        <dbReference type="ARBA" id="ARBA00023209"/>
    </source>
</evidence>
<protein>
    <recommendedName>
        <fullName evidence="5">CDP-diacylglycerol--serine O-phosphatidyltransferase</fullName>
        <ecNumber evidence="4">2.7.8.8</ecNumber>
    </recommendedName>
    <alternativeName>
        <fullName evidence="14">Phosphatidylserine synthase</fullName>
    </alternativeName>
</protein>
<evidence type="ECO:0000313" key="18">
    <source>
        <dbReference type="Proteomes" id="UP000250918"/>
    </source>
</evidence>
<comment type="catalytic activity">
    <reaction evidence="1">
        <text>a CDP-1,2-diacyl-sn-glycerol + L-serine = a 1,2-diacyl-sn-glycero-3-phospho-L-serine + CMP + H(+)</text>
        <dbReference type="Rhea" id="RHEA:16913"/>
        <dbReference type="ChEBI" id="CHEBI:15378"/>
        <dbReference type="ChEBI" id="CHEBI:33384"/>
        <dbReference type="ChEBI" id="CHEBI:57262"/>
        <dbReference type="ChEBI" id="CHEBI:58332"/>
        <dbReference type="ChEBI" id="CHEBI:60377"/>
        <dbReference type="EC" id="2.7.8.8"/>
    </reaction>
</comment>
<keyword evidence="6" id="KW-0444">Lipid biosynthesis</keyword>
<evidence type="ECO:0000256" key="3">
    <source>
        <dbReference type="ARBA" id="ARBA00010441"/>
    </source>
</evidence>
<dbReference type="EMBL" id="PQAP01000009">
    <property type="protein sequence ID" value="PWB75455.1"/>
    <property type="molecule type" value="Genomic_DNA"/>
</dbReference>
<dbReference type="EC" id="2.7.8.8" evidence="4"/>
<dbReference type="GO" id="GO:0016020">
    <property type="term" value="C:membrane"/>
    <property type="evidence" value="ECO:0007669"/>
    <property type="project" value="InterPro"/>
</dbReference>
<dbReference type="GO" id="GO:0012505">
    <property type="term" value="C:endomembrane system"/>
    <property type="evidence" value="ECO:0007669"/>
    <property type="project" value="UniProtKB-SubCell"/>
</dbReference>
<accession>A0A855XBG3</accession>
<feature type="transmembrane region" description="Helical" evidence="16">
    <location>
        <begin position="7"/>
        <end position="26"/>
    </location>
</feature>
<evidence type="ECO:0000313" key="17">
    <source>
        <dbReference type="EMBL" id="PWB75455.1"/>
    </source>
</evidence>
<comment type="similarity">
    <text evidence="3 15">Belongs to the CDP-alcohol phosphatidyltransferase class-I family.</text>
</comment>
<dbReference type="Proteomes" id="UP000250918">
    <property type="component" value="Unassembled WGS sequence"/>
</dbReference>
<dbReference type="InterPro" id="IPR048254">
    <property type="entry name" value="CDP_ALCOHOL_P_TRANSF_CS"/>
</dbReference>
<comment type="caution">
    <text evidence="17">The sequence shown here is derived from an EMBL/GenBank/DDBJ whole genome shotgun (WGS) entry which is preliminary data.</text>
</comment>
<feature type="transmembrane region" description="Helical" evidence="16">
    <location>
        <begin position="126"/>
        <end position="148"/>
    </location>
</feature>
<dbReference type="PROSITE" id="PS00379">
    <property type="entry name" value="CDP_ALCOHOL_P_TRANSF"/>
    <property type="match status" value="1"/>
</dbReference>
<evidence type="ECO:0000256" key="5">
    <source>
        <dbReference type="ARBA" id="ARBA00017171"/>
    </source>
</evidence>
<dbReference type="Gene3D" id="1.20.120.1760">
    <property type="match status" value="1"/>
</dbReference>
<dbReference type="InterPro" id="IPR043130">
    <property type="entry name" value="CDP-OH_PTrfase_TM_dom"/>
</dbReference>
<evidence type="ECO:0000256" key="8">
    <source>
        <dbReference type="ARBA" id="ARBA00022692"/>
    </source>
</evidence>
<dbReference type="InterPro" id="IPR004533">
    <property type="entry name" value="CDP-diaglyc--ser_O-PTrfase"/>
</dbReference>
<dbReference type="PANTHER" id="PTHR14269:SF61">
    <property type="entry name" value="CDP-DIACYLGLYCEROL--SERINE O-PHOSPHATIDYLTRANSFERASE"/>
    <property type="match status" value="1"/>
</dbReference>
<evidence type="ECO:0000256" key="7">
    <source>
        <dbReference type="ARBA" id="ARBA00022679"/>
    </source>
</evidence>
<feature type="transmembrane region" description="Helical" evidence="16">
    <location>
        <begin position="154"/>
        <end position="175"/>
    </location>
</feature>
<keyword evidence="13" id="KW-1208">Phospholipid metabolism</keyword>
<dbReference type="PANTHER" id="PTHR14269">
    <property type="entry name" value="CDP-DIACYLGLYCEROL--GLYCEROL-3-PHOSPHATE 3-PHOSPHATIDYLTRANSFERASE-RELATED"/>
    <property type="match status" value="1"/>
</dbReference>
<organism evidence="17 18">
    <name type="scientific">candidate division GN15 bacterium</name>
    <dbReference type="NCBI Taxonomy" id="2072418"/>
    <lineage>
        <taxon>Bacteria</taxon>
        <taxon>candidate division GN15</taxon>
    </lineage>
</organism>
<name>A0A855XBG3_9BACT</name>
<proteinExistence type="inferred from homology"/>
<evidence type="ECO:0000256" key="11">
    <source>
        <dbReference type="ARBA" id="ARBA00023136"/>
    </source>
</evidence>
<evidence type="ECO:0000256" key="2">
    <source>
        <dbReference type="ARBA" id="ARBA00004127"/>
    </source>
</evidence>
<dbReference type="NCBIfam" id="TIGR00473">
    <property type="entry name" value="pssA"/>
    <property type="match status" value="1"/>
</dbReference>
<sequence length="256" mass="28350">MSTNYRGLFPGTFTMGNVVCGFIAILEAIEGRITSACWFVILAGLLDALDGKVARLSGGTSQFGVELDSLADFLSFGVSPAVIVYAIKLNDLGRWGWVISIVYIMAAAYRLARYNVLADSEEKKDFMGLPVPIAAMTLVSFIILSYHVWDGLEYSEWLIGMIVLFAILMVTQIQYDAIPENFQTRQGRIKLGILLLAGLAVAFGPRRLLLFPILASYILFGMVRELYRLFSVGVGKVTGRPYGRRKTDRHDDNGED</sequence>
<feature type="transmembrane region" description="Helical" evidence="16">
    <location>
        <begin position="95"/>
        <end position="114"/>
    </location>
</feature>
<dbReference type="InterPro" id="IPR050324">
    <property type="entry name" value="CDP-alcohol_PTase-I"/>
</dbReference>
<evidence type="ECO:0000256" key="6">
    <source>
        <dbReference type="ARBA" id="ARBA00022516"/>
    </source>
</evidence>
<dbReference type="Pfam" id="PF01066">
    <property type="entry name" value="CDP-OH_P_transf"/>
    <property type="match status" value="1"/>
</dbReference>
<keyword evidence="12" id="KW-0594">Phospholipid biosynthesis</keyword>
<evidence type="ECO:0000256" key="13">
    <source>
        <dbReference type="ARBA" id="ARBA00023264"/>
    </source>
</evidence>
<evidence type="ECO:0000256" key="16">
    <source>
        <dbReference type="SAM" id="Phobius"/>
    </source>
</evidence>
<evidence type="ECO:0000256" key="9">
    <source>
        <dbReference type="ARBA" id="ARBA00022989"/>
    </source>
</evidence>
<evidence type="ECO:0000256" key="4">
    <source>
        <dbReference type="ARBA" id="ARBA00013174"/>
    </source>
</evidence>
<keyword evidence="7 15" id="KW-0808">Transferase</keyword>
<evidence type="ECO:0000256" key="1">
    <source>
        <dbReference type="ARBA" id="ARBA00000287"/>
    </source>
</evidence>
<dbReference type="GO" id="GO:0003882">
    <property type="term" value="F:CDP-diacylglycerol-serine O-phosphatidyltransferase activity"/>
    <property type="evidence" value="ECO:0007669"/>
    <property type="project" value="UniProtKB-EC"/>
</dbReference>
<dbReference type="AlphaFoldDB" id="A0A855XBG3"/>
<dbReference type="InterPro" id="IPR000462">
    <property type="entry name" value="CDP-OH_P_trans"/>
</dbReference>
<keyword evidence="11 16" id="KW-0472">Membrane</keyword>
<reference evidence="17 18" key="1">
    <citation type="journal article" date="2018" name="ISME J.">
        <title>A methanotrophic archaeon couples anaerobic oxidation of methane to Fe(III) reduction.</title>
        <authorList>
            <person name="Cai C."/>
            <person name="Leu A.O."/>
            <person name="Xie G.J."/>
            <person name="Guo J."/>
            <person name="Feng Y."/>
            <person name="Zhao J.X."/>
            <person name="Tyson G.W."/>
            <person name="Yuan Z."/>
            <person name="Hu S."/>
        </authorList>
    </citation>
    <scope>NUCLEOTIDE SEQUENCE [LARGE SCALE GENOMIC DNA]</scope>
    <source>
        <strain evidence="17">FeB_12</strain>
    </source>
</reference>
<feature type="transmembrane region" description="Helical" evidence="16">
    <location>
        <begin position="187"/>
        <end position="203"/>
    </location>
</feature>
<evidence type="ECO:0000256" key="15">
    <source>
        <dbReference type="RuleBase" id="RU003750"/>
    </source>
</evidence>
<gene>
    <name evidence="17" type="primary">pssA</name>
    <name evidence="17" type="ORF">C3F09_02355</name>
</gene>
<keyword evidence="10" id="KW-0443">Lipid metabolism</keyword>